<protein>
    <recommendedName>
        <fullName evidence="5">Large ribosomal subunit protein bL25</fullName>
    </recommendedName>
    <alternativeName>
        <fullName evidence="5">General stress protein CTC</fullName>
    </alternativeName>
</protein>
<dbReference type="InterPro" id="IPR029751">
    <property type="entry name" value="Ribosomal_L25_dom"/>
</dbReference>
<dbReference type="GO" id="GO:0022625">
    <property type="term" value="C:cytosolic large ribosomal subunit"/>
    <property type="evidence" value="ECO:0007669"/>
    <property type="project" value="TreeGrafter"/>
</dbReference>
<dbReference type="PANTHER" id="PTHR33284">
    <property type="entry name" value="RIBOSOMAL PROTEIN L25/GLN-TRNA SYNTHETASE, ANTI-CODON-BINDING DOMAIN-CONTAINING PROTEIN"/>
    <property type="match status" value="1"/>
</dbReference>
<dbReference type="Proteomes" id="UP001243856">
    <property type="component" value="Unassembled WGS sequence"/>
</dbReference>
<evidence type="ECO:0000256" key="1">
    <source>
        <dbReference type="ARBA" id="ARBA00022730"/>
    </source>
</evidence>
<dbReference type="GO" id="GO:0008097">
    <property type="term" value="F:5S rRNA binding"/>
    <property type="evidence" value="ECO:0007669"/>
    <property type="project" value="InterPro"/>
</dbReference>
<dbReference type="InterPro" id="IPR001021">
    <property type="entry name" value="Ribosomal_bL25_long"/>
</dbReference>
<dbReference type="PANTHER" id="PTHR33284:SF1">
    <property type="entry name" value="RIBOSOMAL PROTEIN L25_GLN-TRNA SYNTHETASE, ANTI-CODON-BINDING DOMAIN-CONTAINING PROTEIN"/>
    <property type="match status" value="1"/>
</dbReference>
<organism evidence="10 11">
    <name type="scientific">Corynebacterium propinquum</name>
    <dbReference type="NCBI Taxonomy" id="43769"/>
    <lineage>
        <taxon>Bacteria</taxon>
        <taxon>Bacillati</taxon>
        <taxon>Actinomycetota</taxon>
        <taxon>Actinomycetes</taxon>
        <taxon>Mycobacteriales</taxon>
        <taxon>Corynebacteriaceae</taxon>
        <taxon>Corynebacterium</taxon>
    </lineage>
</organism>
<accession>A0AAP4BSE4</accession>
<dbReference type="Gene3D" id="2.40.240.10">
    <property type="entry name" value="Ribosomal Protein L25, Chain P"/>
    <property type="match status" value="1"/>
</dbReference>
<dbReference type="GO" id="GO:0003735">
    <property type="term" value="F:structural constituent of ribosome"/>
    <property type="evidence" value="ECO:0007669"/>
    <property type="project" value="InterPro"/>
</dbReference>
<keyword evidence="2 5" id="KW-0694">RNA-binding</keyword>
<dbReference type="Pfam" id="PF14693">
    <property type="entry name" value="Ribosomal_TL5_C"/>
    <property type="match status" value="1"/>
</dbReference>
<comment type="caution">
    <text evidence="10">The sequence shown here is derived from an EMBL/GenBank/DDBJ whole genome shotgun (WGS) entry which is preliminary data.</text>
</comment>
<keyword evidence="4 5" id="KW-0687">Ribonucleoprotein</keyword>
<reference evidence="10 12" key="1">
    <citation type="submission" date="2023-05" db="EMBL/GenBank/DDBJ databases">
        <title>Metabolic capabilities are highly conserved among human nasal-associated Corynebacterium species in pangenomic analyses.</title>
        <authorList>
            <person name="Tran T.H."/>
            <person name="Roberts A.Q."/>
            <person name="Escapa I.F."/>
            <person name="Gao W."/>
            <person name="Conlan S."/>
            <person name="Kong H."/>
            <person name="Segre J.A."/>
            <person name="Kelly M.S."/>
            <person name="Lemon K.P."/>
        </authorList>
    </citation>
    <scope>NUCLEOTIDE SEQUENCE</scope>
    <source>
        <strain evidence="10">KPL2654</strain>
        <strain evidence="9 12">KPL2811</strain>
    </source>
</reference>
<dbReference type="NCBIfam" id="TIGR00731">
    <property type="entry name" value="bL25_bact_ctc"/>
    <property type="match status" value="1"/>
</dbReference>
<feature type="compositionally biased region" description="Acidic residues" evidence="6">
    <location>
        <begin position="203"/>
        <end position="213"/>
    </location>
</feature>
<dbReference type="GeneID" id="64189113"/>
<keyword evidence="3 5" id="KW-0689">Ribosomal protein</keyword>
<evidence type="ECO:0000256" key="3">
    <source>
        <dbReference type="ARBA" id="ARBA00022980"/>
    </source>
</evidence>
<sequence>MAEKTPTLAAQPRTEFGKGAARRLRREWRVPGVLYGSNTEPIHFSVDLLELQTMIRYNGLNAVLELEVDGEKHLSMVKNVDQNVLTLDVDHVDLLSIKRGEKVEVEVPVTITGEPAAGLMFIQDNDVLLVEADVLSIPEEIEVSIEGAEDGTVITAAELDMPGNTTLVAEEDTVIVSVMEPQEDEELEAAAAAAEEGGADAGADSEEEADEETPADRLDPDTESSDDN</sequence>
<evidence type="ECO:0000256" key="6">
    <source>
        <dbReference type="SAM" id="MobiDB-lite"/>
    </source>
</evidence>
<feature type="domain" description="Large ribosomal subunit protein bL25 beta" evidence="8">
    <location>
        <begin position="102"/>
        <end position="182"/>
    </location>
</feature>
<dbReference type="InterPro" id="IPR020930">
    <property type="entry name" value="Ribosomal_uL5_bac-type"/>
</dbReference>
<dbReference type="CDD" id="cd00495">
    <property type="entry name" value="Ribosomal_L25_TL5_CTC"/>
    <property type="match status" value="1"/>
</dbReference>
<comment type="subunit">
    <text evidence="5">Part of the 50S ribosomal subunit; part of the 5S rRNA/L5/L18/L25 subcomplex. Contacts the 5S rRNA. Binds to the 5S rRNA independently of L5 and L18.</text>
</comment>
<evidence type="ECO:0000259" key="7">
    <source>
        <dbReference type="Pfam" id="PF01386"/>
    </source>
</evidence>
<dbReference type="EMBL" id="JASNVP010000003">
    <property type="protein sequence ID" value="MDK4325512.1"/>
    <property type="molecule type" value="Genomic_DNA"/>
</dbReference>
<evidence type="ECO:0000256" key="5">
    <source>
        <dbReference type="HAMAP-Rule" id="MF_01334"/>
    </source>
</evidence>
<keyword evidence="1 5" id="KW-0699">rRNA-binding</keyword>
<comment type="similarity">
    <text evidence="5">Belongs to the bacterial ribosomal protein bL25 family. CTC subfamily.</text>
</comment>
<keyword evidence="12" id="KW-1185">Reference proteome</keyword>
<dbReference type="HAMAP" id="MF_01334">
    <property type="entry name" value="Ribosomal_bL25_CTC"/>
    <property type="match status" value="1"/>
</dbReference>
<evidence type="ECO:0000313" key="12">
    <source>
        <dbReference type="Proteomes" id="UP001243856"/>
    </source>
</evidence>
<dbReference type="InterPro" id="IPR020056">
    <property type="entry name" value="Rbsml_bL25/Gln-tRNA_synth_N"/>
</dbReference>
<evidence type="ECO:0000256" key="4">
    <source>
        <dbReference type="ARBA" id="ARBA00023274"/>
    </source>
</evidence>
<dbReference type="SUPFAM" id="SSF50715">
    <property type="entry name" value="Ribosomal protein L25-like"/>
    <property type="match status" value="1"/>
</dbReference>
<evidence type="ECO:0000313" key="9">
    <source>
        <dbReference type="EMBL" id="MDK4300248.1"/>
    </source>
</evidence>
<evidence type="ECO:0000259" key="8">
    <source>
        <dbReference type="Pfam" id="PF14693"/>
    </source>
</evidence>
<evidence type="ECO:0000256" key="2">
    <source>
        <dbReference type="ARBA" id="ARBA00022884"/>
    </source>
</evidence>
<comment type="function">
    <text evidence="5">This is one of the proteins that binds to the 5S RNA in the ribosome where it forms part of the central protuberance.</text>
</comment>
<evidence type="ECO:0000313" key="11">
    <source>
        <dbReference type="Proteomes" id="UP001226160"/>
    </source>
</evidence>
<dbReference type="RefSeq" id="WP_018119887.1">
    <property type="nucleotide sequence ID" value="NZ_CABIYR010000003.1"/>
</dbReference>
<dbReference type="Gene3D" id="2.170.120.20">
    <property type="entry name" value="Ribosomal protein L25, beta domain"/>
    <property type="match status" value="1"/>
</dbReference>
<dbReference type="NCBIfam" id="NF004131">
    <property type="entry name" value="PRK05618.2-1"/>
    <property type="match status" value="1"/>
</dbReference>
<dbReference type="InterPro" id="IPR037121">
    <property type="entry name" value="Ribosomal_bL25_C"/>
</dbReference>
<proteinExistence type="inferred from homology"/>
<dbReference type="Pfam" id="PF01386">
    <property type="entry name" value="Ribosomal_L25p"/>
    <property type="match status" value="1"/>
</dbReference>
<dbReference type="Proteomes" id="UP001226160">
    <property type="component" value="Unassembled WGS sequence"/>
</dbReference>
<dbReference type="EMBL" id="JASNVK010000004">
    <property type="protein sequence ID" value="MDK4300248.1"/>
    <property type="molecule type" value="Genomic_DNA"/>
</dbReference>
<dbReference type="InterPro" id="IPR020057">
    <property type="entry name" value="Ribosomal_bL25_b-dom"/>
</dbReference>
<feature type="domain" description="Large ribosomal subunit protein bL25 L25" evidence="7">
    <location>
        <begin position="8"/>
        <end position="94"/>
    </location>
</feature>
<dbReference type="InterPro" id="IPR011035">
    <property type="entry name" value="Ribosomal_bL25/Gln-tRNA_synth"/>
</dbReference>
<name>A0AAP4BSE4_9CORY</name>
<evidence type="ECO:0000313" key="10">
    <source>
        <dbReference type="EMBL" id="MDK4325512.1"/>
    </source>
</evidence>
<dbReference type="AlphaFoldDB" id="A0AAP4BSE4"/>
<gene>
    <name evidence="5" type="primary">rplY</name>
    <name evidence="5" type="synonym">ctc</name>
    <name evidence="9" type="ORF">QPX45_03130</name>
    <name evidence="10" type="ORF">QPX54_03150</name>
</gene>
<dbReference type="GO" id="GO:0006412">
    <property type="term" value="P:translation"/>
    <property type="evidence" value="ECO:0007669"/>
    <property type="project" value="UniProtKB-UniRule"/>
</dbReference>
<feature type="region of interest" description="Disordered" evidence="6">
    <location>
        <begin position="184"/>
        <end position="228"/>
    </location>
</feature>